<protein>
    <submittedName>
        <fullName evidence="5">Actin cytoskeleton-regulatory complex protein pan1</fullName>
    </submittedName>
</protein>
<evidence type="ECO:0000256" key="1">
    <source>
        <dbReference type="ARBA" id="ARBA00004123"/>
    </source>
</evidence>
<evidence type="ECO:0000313" key="6">
    <source>
        <dbReference type="Proteomes" id="UP000243723"/>
    </source>
</evidence>
<dbReference type="GO" id="GO:0005666">
    <property type="term" value="C:RNA polymerase III complex"/>
    <property type="evidence" value="ECO:0007669"/>
    <property type="project" value="UniProtKB-UniRule"/>
</dbReference>
<evidence type="ECO:0000256" key="4">
    <source>
        <dbReference type="SAM" id="MobiDB-lite"/>
    </source>
</evidence>
<sequence>MSRGGRGGFGANKSAVEKAFNIDYDPALNNLMNGKPSDTFPVSIPSIPALPSRRAPTFATTAHHRPVSPCIHCIQQHASHPPPSPFPLLPPRSPSWPPLTNPQKIEPPVARPPDPSERASIHHYRTLRARIHDGPFYCILDPSARISKSHRGRAKTPPTALYNPFEEQPTYGQKFRKQRQFLPNLHKRPFVQEYFPRELWGTIGVGVEGQRTHALSRTVRIDRWGEGDEVEEGEEEGEEGEEEKEKEEGDEKDEEDEEKDPDQFDEDDEDDDDDYNAEQYFSGGEDDDYGDEGGGGGGDEDM</sequence>
<accession>A0A2P8A667</accession>
<dbReference type="GO" id="GO:0006383">
    <property type="term" value="P:transcription by RNA polymerase III"/>
    <property type="evidence" value="ECO:0007669"/>
    <property type="project" value="UniProtKB-UniRule"/>
</dbReference>
<dbReference type="AlphaFoldDB" id="A0A2P8A667"/>
<keyword evidence="6" id="KW-1185">Reference proteome</keyword>
<organism evidence="5 6">
    <name type="scientific">Elsinoe australis</name>
    <dbReference type="NCBI Taxonomy" id="40998"/>
    <lineage>
        <taxon>Eukaryota</taxon>
        <taxon>Fungi</taxon>
        <taxon>Dikarya</taxon>
        <taxon>Ascomycota</taxon>
        <taxon>Pezizomycotina</taxon>
        <taxon>Dothideomycetes</taxon>
        <taxon>Dothideomycetidae</taxon>
        <taxon>Myriangiales</taxon>
        <taxon>Elsinoaceae</taxon>
        <taxon>Elsinoe</taxon>
    </lineage>
</organism>
<dbReference type="Proteomes" id="UP000243723">
    <property type="component" value="Unassembled WGS sequence"/>
</dbReference>
<dbReference type="PANTHER" id="PTHR15367:SF2">
    <property type="entry name" value="DNA-DIRECTED RNA POLYMERASE III SUBUNIT"/>
    <property type="match status" value="1"/>
</dbReference>
<feature type="compositionally biased region" description="Gly residues" evidence="4">
    <location>
        <begin position="292"/>
        <end position="302"/>
    </location>
</feature>
<evidence type="ECO:0000256" key="2">
    <source>
        <dbReference type="ARBA" id="ARBA00008352"/>
    </source>
</evidence>
<comment type="similarity">
    <text evidence="2">Belongs to the eukaryotic RPC7 RNA polymerase subunit family.</text>
</comment>
<reference evidence="5 6" key="1">
    <citation type="submission" date="2017-05" db="EMBL/GenBank/DDBJ databases">
        <title>Draft genome sequence of Elsinoe australis.</title>
        <authorList>
            <person name="Cheng Q."/>
        </authorList>
    </citation>
    <scope>NUCLEOTIDE SEQUENCE [LARGE SCALE GENOMIC DNA]</scope>
    <source>
        <strain evidence="5 6">NL1</strain>
    </source>
</reference>
<dbReference type="OrthoDB" id="5377312at2759"/>
<comment type="caution">
    <text evidence="5">The sequence shown here is derived from an EMBL/GenBank/DDBJ whole genome shotgun (WGS) entry which is preliminary data.</text>
</comment>
<dbReference type="PANTHER" id="PTHR15367">
    <property type="entry name" value="DNA-DIRECTED RNA POLYMERASE III"/>
    <property type="match status" value="1"/>
</dbReference>
<feature type="region of interest" description="Disordered" evidence="4">
    <location>
        <begin position="222"/>
        <end position="302"/>
    </location>
</feature>
<comment type="subcellular location">
    <subcellularLocation>
        <location evidence="1">Nucleus</location>
    </subcellularLocation>
</comment>
<proteinExistence type="inferred from homology"/>
<evidence type="ECO:0000313" key="5">
    <source>
        <dbReference type="EMBL" id="PSK55955.1"/>
    </source>
</evidence>
<dbReference type="EMBL" id="NHZQ01000066">
    <property type="protein sequence ID" value="PSK55955.1"/>
    <property type="molecule type" value="Genomic_DNA"/>
</dbReference>
<feature type="region of interest" description="Disordered" evidence="4">
    <location>
        <begin position="149"/>
        <end position="168"/>
    </location>
</feature>
<feature type="compositionally biased region" description="Acidic residues" evidence="4">
    <location>
        <begin position="227"/>
        <end position="276"/>
    </location>
</feature>
<evidence type="ECO:0000256" key="3">
    <source>
        <dbReference type="ARBA" id="ARBA00023242"/>
    </source>
</evidence>
<name>A0A2P8A667_9PEZI</name>
<dbReference type="Pfam" id="PF11705">
    <property type="entry name" value="RNA_pol_3_Rpc31"/>
    <property type="match status" value="1"/>
</dbReference>
<keyword evidence="3" id="KW-0539">Nucleus</keyword>
<dbReference type="InterPro" id="IPR024661">
    <property type="entry name" value="RNA_pol_III_Rpc31"/>
</dbReference>
<dbReference type="STRING" id="40998.A0A2P8A667"/>
<gene>
    <name evidence="5" type="ORF">B9Z65_4833</name>
</gene>